<evidence type="ECO:0000313" key="2">
    <source>
        <dbReference type="EMBL" id="KYN39049.1"/>
    </source>
</evidence>
<organism evidence="2 3">
    <name type="scientific">Trachymyrmex septentrionalis</name>
    <dbReference type="NCBI Taxonomy" id="34720"/>
    <lineage>
        <taxon>Eukaryota</taxon>
        <taxon>Metazoa</taxon>
        <taxon>Ecdysozoa</taxon>
        <taxon>Arthropoda</taxon>
        <taxon>Hexapoda</taxon>
        <taxon>Insecta</taxon>
        <taxon>Pterygota</taxon>
        <taxon>Neoptera</taxon>
        <taxon>Endopterygota</taxon>
        <taxon>Hymenoptera</taxon>
        <taxon>Apocrita</taxon>
        <taxon>Aculeata</taxon>
        <taxon>Formicoidea</taxon>
        <taxon>Formicidae</taxon>
        <taxon>Myrmicinae</taxon>
        <taxon>Trachymyrmex</taxon>
    </lineage>
</organism>
<evidence type="ECO:0000313" key="3">
    <source>
        <dbReference type="Proteomes" id="UP000078541"/>
    </source>
</evidence>
<dbReference type="STRING" id="34720.A0A195FGA0"/>
<dbReference type="PANTHER" id="PTHR42909">
    <property type="entry name" value="ZGC:136858"/>
    <property type="match status" value="1"/>
</dbReference>
<protein>
    <submittedName>
        <fullName evidence="2">Uncharacterized protein</fullName>
    </submittedName>
</protein>
<dbReference type="InterPro" id="IPR029056">
    <property type="entry name" value="Ribokinase-like"/>
</dbReference>
<keyword evidence="1" id="KW-0479">Metal-binding</keyword>
<reference evidence="2 3" key="1">
    <citation type="submission" date="2016-03" db="EMBL/GenBank/DDBJ databases">
        <title>Trachymyrmex septentrionalis WGS genome.</title>
        <authorList>
            <person name="Nygaard S."/>
            <person name="Hu H."/>
            <person name="Boomsma J."/>
            <person name="Zhang G."/>
        </authorList>
    </citation>
    <scope>NUCLEOTIDE SEQUENCE [LARGE SCALE GENOMIC DNA]</scope>
    <source>
        <strain evidence="2">Tsep2-gDNA-1</strain>
        <tissue evidence="2">Whole body</tissue>
    </source>
</reference>
<dbReference type="GO" id="GO:0016798">
    <property type="term" value="F:hydrolase activity, acting on glycosyl bonds"/>
    <property type="evidence" value="ECO:0007669"/>
    <property type="project" value="TreeGrafter"/>
</dbReference>
<dbReference type="SUPFAM" id="SSF53613">
    <property type="entry name" value="Ribokinase-like"/>
    <property type="match status" value="1"/>
</dbReference>
<dbReference type="GO" id="GO:0004730">
    <property type="term" value="F:pseudouridylate synthase activity"/>
    <property type="evidence" value="ECO:0007669"/>
    <property type="project" value="TreeGrafter"/>
</dbReference>
<evidence type="ECO:0000256" key="1">
    <source>
        <dbReference type="ARBA" id="ARBA00022723"/>
    </source>
</evidence>
<keyword evidence="3" id="KW-1185">Reference proteome</keyword>
<sequence length="271" mass="29730">MQEYRYLRIQSRIILPILTNCGLSNFPSVSSQLGVVNAITTRTNATAVHTTAALPVLVFPITRERHSNVYVTKDGEKGSINSSCSSYILVFHLERTIWYEPTDVKTAAKIFQVGPQWKNVLHFVSPNQNELKVIGEHFNIPVSESMDLVTTKSVAEQLIEHVPVVVTTLGAQGVLVTRKALQNEPFYDERGELIADSSVASRLYPAVDGAEKASEILSVSGCGDCLTAGIIYGIHKNLDEIGCISVALKAASLSLRSFDAVPRTLRDVFQR</sequence>
<gene>
    <name evidence="2" type="ORF">ALC56_06475</name>
</gene>
<dbReference type="PANTHER" id="PTHR42909:SF1">
    <property type="entry name" value="CARBOHYDRATE KINASE PFKB DOMAIN-CONTAINING PROTEIN"/>
    <property type="match status" value="1"/>
</dbReference>
<dbReference type="Gene3D" id="3.40.1190.20">
    <property type="match status" value="1"/>
</dbReference>
<name>A0A195FGA0_9HYME</name>
<dbReference type="GO" id="GO:0005737">
    <property type="term" value="C:cytoplasm"/>
    <property type="evidence" value="ECO:0007669"/>
    <property type="project" value="TreeGrafter"/>
</dbReference>
<accession>A0A195FGA0</accession>
<dbReference type="AlphaFoldDB" id="A0A195FGA0"/>
<dbReference type="Proteomes" id="UP000078541">
    <property type="component" value="Unassembled WGS sequence"/>
</dbReference>
<proteinExistence type="predicted"/>
<dbReference type="EMBL" id="KQ981625">
    <property type="protein sequence ID" value="KYN39049.1"/>
    <property type="molecule type" value="Genomic_DNA"/>
</dbReference>
<dbReference type="GO" id="GO:0046872">
    <property type="term" value="F:metal ion binding"/>
    <property type="evidence" value="ECO:0007669"/>
    <property type="project" value="UniProtKB-KW"/>
</dbReference>